<organism evidence="2 3">
    <name type="scientific">Ricinus communis</name>
    <name type="common">Castor bean</name>
    <dbReference type="NCBI Taxonomy" id="3988"/>
    <lineage>
        <taxon>Eukaryota</taxon>
        <taxon>Viridiplantae</taxon>
        <taxon>Streptophyta</taxon>
        <taxon>Embryophyta</taxon>
        <taxon>Tracheophyta</taxon>
        <taxon>Spermatophyta</taxon>
        <taxon>Magnoliopsida</taxon>
        <taxon>eudicotyledons</taxon>
        <taxon>Gunneridae</taxon>
        <taxon>Pentapetalae</taxon>
        <taxon>rosids</taxon>
        <taxon>fabids</taxon>
        <taxon>Malpighiales</taxon>
        <taxon>Euphorbiaceae</taxon>
        <taxon>Acalyphoideae</taxon>
        <taxon>Acalypheae</taxon>
        <taxon>Ricinus</taxon>
    </lineage>
</organism>
<proteinExistence type="predicted"/>
<evidence type="ECO:0000256" key="1">
    <source>
        <dbReference type="SAM" id="MobiDB-lite"/>
    </source>
</evidence>
<dbReference type="InParanoid" id="B9S3W3"/>
<dbReference type="EMBL" id="EQ973863">
    <property type="protein sequence ID" value="EEF41644.1"/>
    <property type="molecule type" value="Genomic_DNA"/>
</dbReference>
<feature type="region of interest" description="Disordered" evidence="1">
    <location>
        <begin position="29"/>
        <end position="58"/>
    </location>
</feature>
<protein>
    <submittedName>
        <fullName evidence="2">Uncharacterized protein</fullName>
    </submittedName>
</protein>
<name>B9S3W3_RICCO</name>
<reference evidence="3" key="1">
    <citation type="journal article" date="2010" name="Nat. Biotechnol.">
        <title>Draft genome sequence of the oilseed species Ricinus communis.</title>
        <authorList>
            <person name="Chan A.P."/>
            <person name="Crabtree J."/>
            <person name="Zhao Q."/>
            <person name="Lorenzi H."/>
            <person name="Orvis J."/>
            <person name="Puiu D."/>
            <person name="Melake-Berhan A."/>
            <person name="Jones K.M."/>
            <person name="Redman J."/>
            <person name="Chen G."/>
            <person name="Cahoon E.B."/>
            <person name="Gedil M."/>
            <person name="Stanke M."/>
            <person name="Haas B.J."/>
            <person name="Wortman J.R."/>
            <person name="Fraser-Liggett C.M."/>
            <person name="Ravel J."/>
            <person name="Rabinowicz P.D."/>
        </authorList>
    </citation>
    <scope>NUCLEOTIDE SEQUENCE [LARGE SCALE GENOMIC DNA]</scope>
    <source>
        <strain evidence="3">cv. Hale</strain>
    </source>
</reference>
<evidence type="ECO:0000313" key="2">
    <source>
        <dbReference type="EMBL" id="EEF41644.1"/>
    </source>
</evidence>
<dbReference type="Proteomes" id="UP000008311">
    <property type="component" value="Unassembled WGS sequence"/>
</dbReference>
<sequence>MKVQTSARCILIKDRQTIHFLTGYGLLDGNSQLNSNPENVERDHQKKVKKSDEKIVRL</sequence>
<evidence type="ECO:0000313" key="3">
    <source>
        <dbReference type="Proteomes" id="UP000008311"/>
    </source>
</evidence>
<accession>B9S3W3</accession>
<dbReference type="AlphaFoldDB" id="B9S3W3"/>
<gene>
    <name evidence="2" type="ORF">RCOM_0556150</name>
</gene>
<feature type="compositionally biased region" description="Basic and acidic residues" evidence="1">
    <location>
        <begin position="39"/>
        <end position="58"/>
    </location>
</feature>
<feature type="compositionally biased region" description="Polar residues" evidence="1">
    <location>
        <begin position="29"/>
        <end position="38"/>
    </location>
</feature>
<keyword evidence="3" id="KW-1185">Reference proteome</keyword>